<dbReference type="AlphaFoldDB" id="A0A562NL21"/>
<keyword evidence="1" id="KW-0472">Membrane</keyword>
<evidence type="ECO:0000313" key="3">
    <source>
        <dbReference type="Proteomes" id="UP000316225"/>
    </source>
</evidence>
<dbReference type="Proteomes" id="UP000316225">
    <property type="component" value="Unassembled WGS sequence"/>
</dbReference>
<sequence>MSIHPRHDELHDFWHEHQEPVNRNRLDVLLIVAAFFIMLAFVLWLIWDAVQASDELPKACAGMTNAWDCVALLQE</sequence>
<dbReference type="RefSeq" id="WP_145398572.1">
    <property type="nucleotide sequence ID" value="NZ_VLKU01000008.1"/>
</dbReference>
<protein>
    <submittedName>
        <fullName evidence="2">Uncharacterized protein</fullName>
    </submittedName>
</protein>
<comment type="caution">
    <text evidence="2">The sequence shown here is derived from an EMBL/GenBank/DDBJ whole genome shotgun (WGS) entry which is preliminary data.</text>
</comment>
<accession>A0A562NL21</accession>
<dbReference type="EMBL" id="VLKU01000008">
    <property type="protein sequence ID" value="TWI32770.1"/>
    <property type="molecule type" value="Genomic_DNA"/>
</dbReference>
<gene>
    <name evidence="2" type="ORF">IQ24_02645</name>
</gene>
<keyword evidence="3" id="KW-1185">Reference proteome</keyword>
<keyword evidence="1" id="KW-0812">Transmembrane</keyword>
<proteinExistence type="predicted"/>
<evidence type="ECO:0000256" key="1">
    <source>
        <dbReference type="SAM" id="Phobius"/>
    </source>
</evidence>
<organism evidence="2 3">
    <name type="scientific">Paracoccus sulfuroxidans</name>
    <dbReference type="NCBI Taxonomy" id="384678"/>
    <lineage>
        <taxon>Bacteria</taxon>
        <taxon>Pseudomonadati</taxon>
        <taxon>Pseudomonadota</taxon>
        <taxon>Alphaproteobacteria</taxon>
        <taxon>Rhodobacterales</taxon>
        <taxon>Paracoccaceae</taxon>
        <taxon>Paracoccus</taxon>
    </lineage>
</organism>
<keyword evidence="1" id="KW-1133">Transmembrane helix</keyword>
<feature type="transmembrane region" description="Helical" evidence="1">
    <location>
        <begin position="28"/>
        <end position="47"/>
    </location>
</feature>
<reference evidence="2 3" key="1">
    <citation type="journal article" date="2015" name="Stand. Genomic Sci.">
        <title>Genomic Encyclopedia of Bacterial and Archaeal Type Strains, Phase III: the genomes of soil and plant-associated and newly described type strains.</title>
        <authorList>
            <person name="Whitman W.B."/>
            <person name="Woyke T."/>
            <person name="Klenk H.P."/>
            <person name="Zhou Y."/>
            <person name="Lilburn T.G."/>
            <person name="Beck B.J."/>
            <person name="De Vos P."/>
            <person name="Vandamme P."/>
            <person name="Eisen J.A."/>
            <person name="Garrity G."/>
            <person name="Hugenholtz P."/>
            <person name="Kyrpides N.C."/>
        </authorList>
    </citation>
    <scope>NUCLEOTIDE SEQUENCE [LARGE SCALE GENOMIC DNA]</scope>
    <source>
        <strain evidence="2 3">CGMCC 1.5364</strain>
    </source>
</reference>
<name>A0A562NL21_9RHOB</name>
<evidence type="ECO:0000313" key="2">
    <source>
        <dbReference type="EMBL" id="TWI32770.1"/>
    </source>
</evidence>